<dbReference type="Pfam" id="PF13020">
    <property type="entry name" value="NOV_C"/>
    <property type="match status" value="1"/>
</dbReference>
<feature type="domain" description="Protein NO VEIN C-terminal" evidence="2">
    <location>
        <begin position="123"/>
        <end position="180"/>
    </location>
</feature>
<dbReference type="AlphaFoldDB" id="X1TD29"/>
<organism evidence="3">
    <name type="scientific">marine sediment metagenome</name>
    <dbReference type="NCBI Taxonomy" id="412755"/>
    <lineage>
        <taxon>unclassified sequences</taxon>
        <taxon>metagenomes</taxon>
        <taxon>ecological metagenomes</taxon>
    </lineage>
</organism>
<evidence type="ECO:0000256" key="1">
    <source>
        <dbReference type="SAM" id="Coils"/>
    </source>
</evidence>
<sequence>LYKEALIPMLEQEQKQREKDVKTISDHMEISLNTIIDRIQLQFAELQTQKESGSREPGLDGRIKMLEDRLDELNNRLEQRKANLLKEQQCTVSNIQHIGSAWVLPHPERETPAGKKMVSDPEIEKIAVKAVTKYEEARGWKVESVEDENRGFDLISRKPHPEDPQTAIEVRFIEVKGRSHIGNMLLIFYFPWRDPR</sequence>
<proteinExistence type="predicted"/>
<dbReference type="InterPro" id="IPR024975">
    <property type="entry name" value="NOV_C"/>
</dbReference>
<protein>
    <recommendedName>
        <fullName evidence="2">Protein NO VEIN C-terminal domain-containing protein</fullName>
    </recommendedName>
</protein>
<comment type="caution">
    <text evidence="3">The sequence shown here is derived from an EMBL/GenBank/DDBJ whole genome shotgun (WGS) entry which is preliminary data.</text>
</comment>
<accession>X1TD29</accession>
<keyword evidence="1" id="KW-0175">Coiled coil</keyword>
<feature type="non-terminal residue" evidence="3">
    <location>
        <position position="1"/>
    </location>
</feature>
<evidence type="ECO:0000313" key="3">
    <source>
        <dbReference type="EMBL" id="GAI89281.1"/>
    </source>
</evidence>
<name>X1TD29_9ZZZZ</name>
<evidence type="ECO:0000259" key="2">
    <source>
        <dbReference type="Pfam" id="PF13020"/>
    </source>
</evidence>
<reference evidence="3" key="1">
    <citation type="journal article" date="2014" name="Front. Microbiol.">
        <title>High frequency of phylogenetically diverse reductive dehalogenase-homologous genes in deep subseafloor sedimentary metagenomes.</title>
        <authorList>
            <person name="Kawai M."/>
            <person name="Futagami T."/>
            <person name="Toyoda A."/>
            <person name="Takaki Y."/>
            <person name="Nishi S."/>
            <person name="Hori S."/>
            <person name="Arai W."/>
            <person name="Tsubouchi T."/>
            <person name="Morono Y."/>
            <person name="Uchiyama I."/>
            <person name="Ito T."/>
            <person name="Fujiyama A."/>
            <person name="Inagaki F."/>
            <person name="Takami H."/>
        </authorList>
    </citation>
    <scope>NUCLEOTIDE SEQUENCE</scope>
    <source>
        <strain evidence="3">Expedition CK06-06</strain>
    </source>
</reference>
<dbReference type="EMBL" id="BARW01020204">
    <property type="protein sequence ID" value="GAI89281.1"/>
    <property type="molecule type" value="Genomic_DNA"/>
</dbReference>
<feature type="coiled-coil region" evidence="1">
    <location>
        <begin position="63"/>
        <end position="90"/>
    </location>
</feature>
<gene>
    <name evidence="3" type="ORF">S12H4_34184</name>
</gene>